<feature type="chain" id="PRO_5005217275" description="Cysteine rich repeat" evidence="1">
    <location>
        <begin position="25"/>
        <end position="167"/>
    </location>
</feature>
<feature type="signal peptide" evidence="1">
    <location>
        <begin position="1"/>
        <end position="24"/>
    </location>
</feature>
<dbReference type="AlphaFoldDB" id="A0A0H5D3C0"/>
<proteinExistence type="predicted"/>
<dbReference type="STRING" id="481446.NIT7645_00789"/>
<evidence type="ECO:0008006" key="4">
    <source>
        <dbReference type="Google" id="ProtNLM"/>
    </source>
</evidence>
<organism evidence="2 3">
    <name type="scientific">Phaeobacter italicus</name>
    <dbReference type="NCBI Taxonomy" id="481446"/>
    <lineage>
        <taxon>Bacteria</taxon>
        <taxon>Pseudomonadati</taxon>
        <taxon>Pseudomonadota</taxon>
        <taxon>Alphaproteobacteria</taxon>
        <taxon>Rhodobacterales</taxon>
        <taxon>Roseobacteraceae</taxon>
        <taxon>Phaeobacter</taxon>
    </lineage>
</organism>
<evidence type="ECO:0000256" key="1">
    <source>
        <dbReference type="SAM" id="SignalP"/>
    </source>
</evidence>
<gene>
    <name evidence="2" type="ORF">NIT7321_02392</name>
</gene>
<evidence type="ECO:0000313" key="3">
    <source>
        <dbReference type="Proteomes" id="UP000043764"/>
    </source>
</evidence>
<keyword evidence="1" id="KW-0732">Signal</keyword>
<name>A0A0H5D3C0_9RHOB</name>
<protein>
    <recommendedName>
        <fullName evidence="4">Cysteine rich repeat</fullName>
    </recommendedName>
</protein>
<reference evidence="3" key="1">
    <citation type="submission" date="2015-05" db="EMBL/GenBank/DDBJ databases">
        <authorList>
            <person name="Rodrigo-Torres Lidia"/>
            <person name="Arahal R.David."/>
        </authorList>
    </citation>
    <scope>NUCLEOTIDE SEQUENCE [LARGE SCALE GENOMIC DNA]</scope>
    <source>
        <strain evidence="3">CECT 7321</strain>
    </source>
</reference>
<keyword evidence="3" id="KW-1185">Reference proteome</keyword>
<sequence length="167" mass="17442">MKQPVLSVVAACACALGASFPLTAAGEATPVFDTAGFLSACTGFVPDVGSAVPMDTQCVSQAVRMCNMSQENKTLQYCVDSAAAWLEADGARIVSQMPGFDKSVLDGNGPAGLSLPMPALGDAPDCTKISDPNLPSELVCRYSEALSEWLKLRVLMRSEDMTGEASQ</sequence>
<dbReference type="Proteomes" id="UP000043764">
    <property type="component" value="Unassembled WGS sequence"/>
</dbReference>
<accession>A0A0H5D3C0</accession>
<dbReference type="EMBL" id="CVRL01000033">
    <property type="protein sequence ID" value="CRL11524.1"/>
    <property type="molecule type" value="Genomic_DNA"/>
</dbReference>
<evidence type="ECO:0000313" key="2">
    <source>
        <dbReference type="EMBL" id="CRL11524.1"/>
    </source>
</evidence>
<dbReference type="RefSeq" id="WP_131724097.1">
    <property type="nucleotide sequence ID" value="NZ_CVRL01000033.1"/>
</dbReference>